<dbReference type="Proteomes" id="UP001187682">
    <property type="component" value="Unassembled WGS sequence"/>
</dbReference>
<feature type="transmembrane region" description="Helical" evidence="6">
    <location>
        <begin position="44"/>
        <end position="61"/>
    </location>
</feature>
<evidence type="ECO:0000256" key="6">
    <source>
        <dbReference type="SAM" id="Phobius"/>
    </source>
</evidence>
<feature type="compositionally biased region" description="Polar residues" evidence="5">
    <location>
        <begin position="255"/>
        <end position="268"/>
    </location>
</feature>
<evidence type="ECO:0000256" key="2">
    <source>
        <dbReference type="ARBA" id="ARBA00022692"/>
    </source>
</evidence>
<feature type="transmembrane region" description="Helical" evidence="6">
    <location>
        <begin position="162"/>
        <end position="189"/>
    </location>
</feature>
<keyword evidence="4 6" id="KW-0472">Membrane</keyword>
<dbReference type="PROSITE" id="PS00216">
    <property type="entry name" value="SUGAR_TRANSPORT_1"/>
    <property type="match status" value="1"/>
</dbReference>
<dbReference type="PANTHER" id="PTHR23520">
    <property type="entry name" value="TRANSPORTER, PUTATIVE (AFU_ORTHOLOGUE AFUA_3G04000)-RELATED"/>
    <property type="match status" value="1"/>
</dbReference>
<evidence type="ECO:0000256" key="4">
    <source>
        <dbReference type="ARBA" id="ARBA00023136"/>
    </source>
</evidence>
<keyword evidence="2 6" id="KW-0812">Transmembrane</keyword>
<dbReference type="GO" id="GO:0022857">
    <property type="term" value="F:transmembrane transporter activity"/>
    <property type="evidence" value="ECO:0007669"/>
    <property type="project" value="InterPro"/>
</dbReference>
<dbReference type="AlphaFoldDB" id="A0AAE8N7K7"/>
<evidence type="ECO:0000256" key="5">
    <source>
        <dbReference type="SAM" id="MobiDB-lite"/>
    </source>
</evidence>
<dbReference type="InterPro" id="IPR005829">
    <property type="entry name" value="Sugar_transporter_CS"/>
</dbReference>
<dbReference type="PANTHER" id="PTHR23520:SF5">
    <property type="entry name" value="TRANSPORTER, PUTATIVE (AFU_ORTHOLOGUE AFUA_3G04000)-RELATED"/>
    <property type="match status" value="1"/>
</dbReference>
<feature type="transmembrane region" description="Helical" evidence="6">
    <location>
        <begin position="97"/>
        <end position="115"/>
    </location>
</feature>
<feature type="domain" description="Major facilitator superfamily (MFS) profile" evidence="7">
    <location>
        <begin position="8"/>
        <end position="461"/>
    </location>
</feature>
<name>A0AAE8N7K7_9PEZI</name>
<dbReference type="Pfam" id="PF07690">
    <property type="entry name" value="MFS_1"/>
    <property type="match status" value="2"/>
</dbReference>
<feature type="transmembrane region" description="Helical" evidence="6">
    <location>
        <begin position="201"/>
        <end position="220"/>
    </location>
</feature>
<reference evidence="8" key="1">
    <citation type="submission" date="2018-03" db="EMBL/GenBank/DDBJ databases">
        <authorList>
            <person name="Guldener U."/>
        </authorList>
    </citation>
    <scope>NUCLEOTIDE SEQUENCE</scope>
</reference>
<dbReference type="Gene3D" id="1.20.1250.20">
    <property type="entry name" value="MFS general substrate transporter like domains"/>
    <property type="match status" value="1"/>
</dbReference>
<accession>A0AAE8N7K7</accession>
<dbReference type="InterPro" id="IPR036259">
    <property type="entry name" value="MFS_trans_sf"/>
</dbReference>
<evidence type="ECO:0000313" key="8">
    <source>
        <dbReference type="EMBL" id="SPO06342.1"/>
    </source>
</evidence>
<dbReference type="EMBL" id="ONZQ02000015">
    <property type="protein sequence ID" value="SPO06342.1"/>
    <property type="molecule type" value="Genomic_DNA"/>
</dbReference>
<keyword evidence="9" id="KW-1185">Reference proteome</keyword>
<feature type="transmembrane region" description="Helical" evidence="6">
    <location>
        <begin position="320"/>
        <end position="341"/>
    </location>
</feature>
<dbReference type="SUPFAM" id="SSF103473">
    <property type="entry name" value="MFS general substrate transporter"/>
    <property type="match status" value="1"/>
</dbReference>
<proteinExistence type="predicted"/>
<evidence type="ECO:0000256" key="3">
    <source>
        <dbReference type="ARBA" id="ARBA00022989"/>
    </source>
</evidence>
<keyword evidence="3 6" id="KW-1133">Transmembrane helix</keyword>
<organism evidence="8 9">
    <name type="scientific">Cephalotrichum gorgonifer</name>
    <dbReference type="NCBI Taxonomy" id="2041049"/>
    <lineage>
        <taxon>Eukaryota</taxon>
        <taxon>Fungi</taxon>
        <taxon>Dikarya</taxon>
        <taxon>Ascomycota</taxon>
        <taxon>Pezizomycotina</taxon>
        <taxon>Sordariomycetes</taxon>
        <taxon>Hypocreomycetidae</taxon>
        <taxon>Microascales</taxon>
        <taxon>Microascaceae</taxon>
        <taxon>Cephalotrichum</taxon>
    </lineage>
</organism>
<dbReference type="PROSITE" id="PS50850">
    <property type="entry name" value="MFS"/>
    <property type="match status" value="1"/>
</dbReference>
<comment type="caution">
    <text evidence="8">The sequence shown here is derived from an EMBL/GenBank/DDBJ whole genome shotgun (WGS) entry which is preliminary data.</text>
</comment>
<gene>
    <name evidence="8" type="ORF">DNG_09031</name>
</gene>
<feature type="transmembrane region" description="Helical" evidence="6">
    <location>
        <begin position="281"/>
        <end position="308"/>
    </location>
</feature>
<comment type="subcellular location">
    <subcellularLocation>
        <location evidence="1">Membrane</location>
        <topology evidence="1">Multi-pass membrane protein</topology>
    </subcellularLocation>
</comment>
<feature type="region of interest" description="Disordered" evidence="5">
    <location>
        <begin position="227"/>
        <end position="268"/>
    </location>
</feature>
<dbReference type="InterPro" id="IPR020846">
    <property type="entry name" value="MFS_dom"/>
</dbReference>
<evidence type="ECO:0000256" key="1">
    <source>
        <dbReference type="ARBA" id="ARBA00004141"/>
    </source>
</evidence>
<feature type="transmembrane region" description="Helical" evidence="6">
    <location>
        <begin position="67"/>
        <end position="90"/>
    </location>
</feature>
<protein>
    <submittedName>
        <fullName evidence="8">Related to Staphylococcus multidrug resistance protein</fullName>
    </submittedName>
</protein>
<evidence type="ECO:0000259" key="7">
    <source>
        <dbReference type="PROSITE" id="PS50850"/>
    </source>
</evidence>
<dbReference type="InterPro" id="IPR011701">
    <property type="entry name" value="MFS"/>
</dbReference>
<dbReference type="GO" id="GO:0000329">
    <property type="term" value="C:fungal-type vacuole membrane"/>
    <property type="evidence" value="ECO:0007669"/>
    <property type="project" value="TreeGrafter"/>
</dbReference>
<sequence length="480" mass="51908">METARGANHVLAALTWGVEELGIATVYRAPRDVKLLCLLRSSRMFGFGALTLIMVSFLHELEISQTGIGLFMSLTMGGDVLISVVLAIFADRIGRRAVLCLGAVLMAVCGTIFAVSDTYGFLLTAAILGVISPNGNETGPFKAIEESTLAHLTNSWDRNDIYAWYTVSGTIGAAFGIMSCGWTIHYLHLVLGWPLLDAYRVVFYCYTAVGLTKILIVSALSSSVELEKGTDPGLGPDPVGDSDETTPLIADNDQENGSKLQPTKSSRGSILPTISRDSIRVMSILCTLFALDSFATGLAPLAWVTFFFSSHFGLEEGELGTIFFITRVLAAISMILASPLAKRFGNVKTMVFTHLPSALFLALIPVPDNVHISITFLMLRGCLQAMSIAPRSTFVAAIVLPEERTMVMGLVNVVRTTAQSVAPLVTGFLVEIDLFWTAFVAAGSLRACYDIGLLVLFVNRKGHKEGEEDDEDDDDENDRI</sequence>
<evidence type="ECO:0000313" key="9">
    <source>
        <dbReference type="Proteomes" id="UP001187682"/>
    </source>
</evidence>